<keyword evidence="6 10" id="KW-0547">Nucleotide-binding</keyword>
<keyword evidence="15" id="KW-1185">Reference proteome</keyword>
<evidence type="ECO:0000256" key="7">
    <source>
        <dbReference type="ARBA" id="ARBA00022840"/>
    </source>
</evidence>
<keyword evidence="4 10" id="KW-0808">Transferase</keyword>
<comment type="similarity">
    <text evidence="3 10 13">Belongs to the IPP transferase family.</text>
</comment>
<feature type="site" description="Interaction with substrate tRNA" evidence="10">
    <location>
        <position position="123"/>
    </location>
</feature>
<gene>
    <name evidence="10 14" type="primary">miaA</name>
    <name evidence="14" type="ORF">U6A24_08865</name>
</gene>
<evidence type="ECO:0000313" key="14">
    <source>
        <dbReference type="EMBL" id="MEB3345568.1"/>
    </source>
</evidence>
<dbReference type="InterPro" id="IPR018022">
    <property type="entry name" value="IPT"/>
</dbReference>
<evidence type="ECO:0000256" key="2">
    <source>
        <dbReference type="ARBA" id="ARBA00003213"/>
    </source>
</evidence>
<evidence type="ECO:0000256" key="8">
    <source>
        <dbReference type="ARBA" id="ARBA00022842"/>
    </source>
</evidence>
<evidence type="ECO:0000256" key="12">
    <source>
        <dbReference type="RuleBase" id="RU003784"/>
    </source>
</evidence>
<dbReference type="NCBIfam" id="TIGR00174">
    <property type="entry name" value="miaA"/>
    <property type="match status" value="1"/>
</dbReference>
<comment type="caution">
    <text evidence="14">The sequence shown here is derived from an EMBL/GenBank/DDBJ whole genome shotgun (WGS) entry which is preliminary data.</text>
</comment>
<dbReference type="Gene3D" id="1.10.20.140">
    <property type="match status" value="1"/>
</dbReference>
<evidence type="ECO:0000256" key="9">
    <source>
        <dbReference type="ARBA" id="ARBA00049563"/>
    </source>
</evidence>
<dbReference type="Gene3D" id="3.40.50.300">
    <property type="entry name" value="P-loop containing nucleotide triphosphate hydrolases"/>
    <property type="match status" value="1"/>
</dbReference>
<evidence type="ECO:0000256" key="6">
    <source>
        <dbReference type="ARBA" id="ARBA00022741"/>
    </source>
</evidence>
<feature type="binding site" evidence="10">
    <location>
        <begin position="10"/>
        <end position="17"/>
    </location>
    <ligand>
        <name>ATP</name>
        <dbReference type="ChEBI" id="CHEBI:30616"/>
    </ligand>
</feature>
<protein>
    <recommendedName>
        <fullName evidence="10">tRNA dimethylallyltransferase</fullName>
        <ecNumber evidence="10">2.5.1.75</ecNumber>
    </recommendedName>
    <alternativeName>
        <fullName evidence="10">Dimethylallyl diphosphate:tRNA dimethylallyltransferase</fullName>
        <shortName evidence="10">DMAPP:tRNA dimethylallyltransferase</shortName>
        <shortName evidence="10">DMATase</shortName>
    </alternativeName>
    <alternativeName>
        <fullName evidence="10">Isopentenyl-diphosphate:tRNA isopentenyltransferase</fullName>
        <shortName evidence="10">IPP transferase</shortName>
        <shortName evidence="10">IPPT</shortName>
        <shortName evidence="10">IPTase</shortName>
    </alternativeName>
</protein>
<evidence type="ECO:0000256" key="4">
    <source>
        <dbReference type="ARBA" id="ARBA00022679"/>
    </source>
</evidence>
<comment type="catalytic activity">
    <reaction evidence="9 10 11">
        <text>adenosine(37) in tRNA + dimethylallyl diphosphate = N(6)-dimethylallyladenosine(37) in tRNA + diphosphate</text>
        <dbReference type="Rhea" id="RHEA:26482"/>
        <dbReference type="Rhea" id="RHEA-COMP:10162"/>
        <dbReference type="Rhea" id="RHEA-COMP:10375"/>
        <dbReference type="ChEBI" id="CHEBI:33019"/>
        <dbReference type="ChEBI" id="CHEBI:57623"/>
        <dbReference type="ChEBI" id="CHEBI:74411"/>
        <dbReference type="ChEBI" id="CHEBI:74415"/>
        <dbReference type="EC" id="2.5.1.75"/>
    </reaction>
</comment>
<dbReference type="SUPFAM" id="SSF52540">
    <property type="entry name" value="P-loop containing nucleoside triphosphate hydrolases"/>
    <property type="match status" value="2"/>
</dbReference>
<keyword evidence="5 10" id="KW-0819">tRNA processing</keyword>
<organism evidence="14 15">
    <name type="scientific">Aquimarina gracilis</name>
    <dbReference type="NCBI Taxonomy" id="874422"/>
    <lineage>
        <taxon>Bacteria</taxon>
        <taxon>Pseudomonadati</taxon>
        <taxon>Bacteroidota</taxon>
        <taxon>Flavobacteriia</taxon>
        <taxon>Flavobacteriales</taxon>
        <taxon>Flavobacteriaceae</taxon>
        <taxon>Aquimarina</taxon>
    </lineage>
</organism>
<dbReference type="Pfam" id="PF01715">
    <property type="entry name" value="IPPT"/>
    <property type="match status" value="1"/>
</dbReference>
<evidence type="ECO:0000256" key="11">
    <source>
        <dbReference type="RuleBase" id="RU003783"/>
    </source>
</evidence>
<dbReference type="EMBL" id="JAYKLX010000004">
    <property type="protein sequence ID" value="MEB3345568.1"/>
    <property type="molecule type" value="Genomic_DNA"/>
</dbReference>
<keyword evidence="7 10" id="KW-0067">ATP-binding</keyword>
<evidence type="ECO:0000256" key="1">
    <source>
        <dbReference type="ARBA" id="ARBA00001946"/>
    </source>
</evidence>
<dbReference type="PANTHER" id="PTHR11088">
    <property type="entry name" value="TRNA DIMETHYLALLYLTRANSFERASE"/>
    <property type="match status" value="1"/>
</dbReference>
<proteinExistence type="inferred from homology"/>
<dbReference type="InterPro" id="IPR039657">
    <property type="entry name" value="Dimethylallyltransferase"/>
</dbReference>
<dbReference type="RefSeq" id="WP_324179600.1">
    <property type="nucleotide sequence ID" value="NZ_BAABAW010000021.1"/>
</dbReference>
<dbReference type="HAMAP" id="MF_00185">
    <property type="entry name" value="IPP_trans"/>
    <property type="match status" value="1"/>
</dbReference>
<feature type="binding site" evidence="10">
    <location>
        <begin position="12"/>
        <end position="17"/>
    </location>
    <ligand>
        <name>substrate</name>
    </ligand>
</feature>
<evidence type="ECO:0000313" key="15">
    <source>
        <dbReference type="Proteomes" id="UP001327027"/>
    </source>
</evidence>
<name>A0ABU5ZU82_9FLAO</name>
<dbReference type="EC" id="2.5.1.75" evidence="10"/>
<evidence type="ECO:0000256" key="3">
    <source>
        <dbReference type="ARBA" id="ARBA00005842"/>
    </source>
</evidence>
<feature type="region of interest" description="Interaction with substrate tRNA" evidence="10">
    <location>
        <begin position="35"/>
        <end position="38"/>
    </location>
</feature>
<keyword evidence="8 10" id="KW-0460">Magnesium</keyword>
<dbReference type="Proteomes" id="UP001327027">
    <property type="component" value="Unassembled WGS sequence"/>
</dbReference>
<evidence type="ECO:0000256" key="10">
    <source>
        <dbReference type="HAMAP-Rule" id="MF_00185"/>
    </source>
</evidence>
<dbReference type="InterPro" id="IPR027417">
    <property type="entry name" value="P-loop_NTPase"/>
</dbReference>
<evidence type="ECO:0000256" key="13">
    <source>
        <dbReference type="RuleBase" id="RU003785"/>
    </source>
</evidence>
<comment type="caution">
    <text evidence="10">Lacks conserved residue(s) required for the propagation of feature annotation.</text>
</comment>
<dbReference type="GO" id="GO:0052381">
    <property type="term" value="F:tRNA dimethylallyltransferase activity"/>
    <property type="evidence" value="ECO:0007669"/>
    <property type="project" value="UniProtKB-EC"/>
</dbReference>
<reference evidence="14 15" key="1">
    <citation type="journal article" date="2013" name="Int. J. Syst. Evol. Microbiol.">
        <title>Aquimarina gracilis sp. nov., isolated from the gut microflora of a mussel, Mytilus coruscus, and emended description of Aquimarina spongiae.</title>
        <authorList>
            <person name="Park S.C."/>
            <person name="Choe H.N."/>
            <person name="Baik K.S."/>
            <person name="Seong C.N."/>
        </authorList>
    </citation>
    <scope>NUCLEOTIDE SEQUENCE [LARGE SCALE GENOMIC DNA]</scope>
    <source>
        <strain evidence="14 15">PSC32</strain>
    </source>
</reference>
<sequence>MNNTLIVIIGPTAIGKTSLSISLAKHFNCEIVSADSRQFYSEMSIGTAAPSEEELSQVQHHFIQHKTIKDTYTVGDFEKDALEKLNTLFTKEKYAILVGGSGLYIDAITKGLDTFPNVDSNIREKVREEFENFGIEHLQDRLKKMDPIHYHNVDLQNTHRVMRAIEVCLSSGKPYSSFLTRSKKNRPFDIIKIGLTTDRQIIYDRINLRVEVMMKEGLLNEVKSLYPYKSLNALNTVGYKEIFNYLEGHWDLDFAISEIKKNTRRFAKRQLTWFRKDSEIKWFDYQEDAKNIIDYINKKTL</sequence>
<evidence type="ECO:0000256" key="5">
    <source>
        <dbReference type="ARBA" id="ARBA00022694"/>
    </source>
</evidence>
<dbReference type="PANTHER" id="PTHR11088:SF60">
    <property type="entry name" value="TRNA DIMETHYLALLYLTRANSFERASE"/>
    <property type="match status" value="1"/>
</dbReference>
<feature type="site" description="Interaction with substrate tRNA" evidence="10">
    <location>
        <position position="101"/>
    </location>
</feature>
<comment type="subunit">
    <text evidence="10">Monomer.</text>
</comment>
<comment type="function">
    <text evidence="2 10 12">Catalyzes the transfer of a dimethylallyl group onto the adenine at position 37 in tRNAs that read codons beginning with uridine, leading to the formation of N6-(dimethylallyl)adenosine (i(6)A).</text>
</comment>
<comment type="cofactor">
    <cofactor evidence="1 10">
        <name>Mg(2+)</name>
        <dbReference type="ChEBI" id="CHEBI:18420"/>
    </cofactor>
</comment>
<accession>A0ABU5ZU82</accession>